<dbReference type="PANTHER" id="PTHR32308">
    <property type="entry name" value="LYASE BETA SUBUNIT, PUTATIVE (AFU_ORTHOLOGUE AFUA_4G13030)-RELATED"/>
    <property type="match status" value="1"/>
</dbReference>
<dbReference type="RefSeq" id="WP_158039920.1">
    <property type="nucleotide sequence ID" value="NZ_JACCFV010000001.1"/>
</dbReference>
<comment type="caution">
    <text evidence="7">The sequence shown here is derived from an EMBL/GenBank/DDBJ whole genome shotgun (WGS) entry which is preliminary data.</text>
</comment>
<dbReference type="OrthoDB" id="4322898at2"/>
<protein>
    <submittedName>
        <fullName evidence="7">CoA ester lyase</fullName>
    </submittedName>
</protein>
<evidence type="ECO:0000256" key="4">
    <source>
        <dbReference type="PIRSR" id="PIRSR015582-1"/>
    </source>
</evidence>
<dbReference type="InterPro" id="IPR005000">
    <property type="entry name" value="Aldolase/citrate-lyase_domain"/>
</dbReference>
<evidence type="ECO:0000256" key="2">
    <source>
        <dbReference type="ARBA" id="ARBA00022723"/>
    </source>
</evidence>
<dbReference type="AlphaFoldDB" id="A0A7J5C0T3"/>
<feature type="binding site" evidence="4">
    <location>
        <position position="65"/>
    </location>
    <ligand>
        <name>substrate</name>
    </ligand>
</feature>
<accession>A0A7J5C0T3</accession>
<evidence type="ECO:0000313" key="8">
    <source>
        <dbReference type="Proteomes" id="UP000467240"/>
    </source>
</evidence>
<feature type="binding site" evidence="5">
    <location>
        <position position="118"/>
    </location>
    <ligand>
        <name>Mg(2+)</name>
        <dbReference type="ChEBI" id="CHEBI:18420"/>
    </ligand>
</feature>
<organism evidence="7 8">
    <name type="scientific">Pseudoclavibacter chungangensis</name>
    <dbReference type="NCBI Taxonomy" id="587635"/>
    <lineage>
        <taxon>Bacteria</taxon>
        <taxon>Bacillati</taxon>
        <taxon>Actinomycetota</taxon>
        <taxon>Actinomycetes</taxon>
        <taxon>Micrococcales</taxon>
        <taxon>Microbacteriaceae</taxon>
        <taxon>Pseudoclavibacter</taxon>
    </lineage>
</organism>
<evidence type="ECO:0000256" key="1">
    <source>
        <dbReference type="ARBA" id="ARBA00001946"/>
    </source>
</evidence>
<dbReference type="Gene3D" id="3.20.20.60">
    <property type="entry name" value="Phosphoenolpyruvate-binding domains"/>
    <property type="match status" value="1"/>
</dbReference>
<dbReference type="Proteomes" id="UP000467240">
    <property type="component" value="Unassembled WGS sequence"/>
</dbReference>
<dbReference type="EMBL" id="WBJZ01000006">
    <property type="protein sequence ID" value="KAB1659420.1"/>
    <property type="molecule type" value="Genomic_DNA"/>
</dbReference>
<dbReference type="PANTHER" id="PTHR32308:SF10">
    <property type="entry name" value="CITRATE LYASE SUBUNIT BETA"/>
    <property type="match status" value="1"/>
</dbReference>
<feature type="domain" description="HpcH/HpaI aldolase/citrate lyase" evidence="6">
    <location>
        <begin position="28"/>
        <end position="206"/>
    </location>
</feature>
<keyword evidence="7" id="KW-0456">Lyase</keyword>
<sequence length="272" mass="27940">MIDPAFARTWLMRSGRPSRREEWAVPHDADAFVIDVEDAVPGGEKRAALGELRDWLGAGGAAWVRIDAFGSRHWAGAVDALRGVRGLRGVVLAKTESAADVSATAGELAGLPVVRLVESARGLQRVDEIAAVPGVLRIGFGIGDFRRDTGVGASAVALAYPRGRIAVASTAAGLAGPIDGGAQGVAADSLRAQAEVALDVGFTGKFALLDSQLAPLNAAFAPDEAQIAAASELVRAVAAAPDELADGDALPRLERARTLLARATAYGLPVPA</sequence>
<dbReference type="GO" id="GO:0000287">
    <property type="term" value="F:magnesium ion binding"/>
    <property type="evidence" value="ECO:0007669"/>
    <property type="project" value="TreeGrafter"/>
</dbReference>
<evidence type="ECO:0000256" key="5">
    <source>
        <dbReference type="PIRSR" id="PIRSR015582-2"/>
    </source>
</evidence>
<keyword evidence="8" id="KW-1185">Reference proteome</keyword>
<evidence type="ECO:0000259" key="6">
    <source>
        <dbReference type="Pfam" id="PF03328"/>
    </source>
</evidence>
<feature type="binding site" evidence="5">
    <location>
        <position position="144"/>
    </location>
    <ligand>
        <name>Mg(2+)</name>
        <dbReference type="ChEBI" id="CHEBI:18420"/>
    </ligand>
</feature>
<name>A0A7J5C0T3_9MICO</name>
<dbReference type="InterPro" id="IPR040442">
    <property type="entry name" value="Pyrv_kinase-like_dom_sf"/>
</dbReference>
<dbReference type="PIRSF" id="PIRSF015582">
    <property type="entry name" value="Cit_lyase_B"/>
    <property type="match status" value="1"/>
</dbReference>
<dbReference type="GO" id="GO:0016829">
    <property type="term" value="F:lyase activity"/>
    <property type="evidence" value="ECO:0007669"/>
    <property type="project" value="UniProtKB-KW"/>
</dbReference>
<reference evidence="7 8" key="1">
    <citation type="submission" date="2019-09" db="EMBL/GenBank/DDBJ databases">
        <title>Phylogeny of genus Pseudoclavibacter and closely related genus.</title>
        <authorList>
            <person name="Li Y."/>
        </authorList>
    </citation>
    <scope>NUCLEOTIDE SEQUENCE [LARGE SCALE GENOMIC DNA]</scope>
    <source>
        <strain evidence="7 8">DSM 23821</strain>
    </source>
</reference>
<dbReference type="GO" id="GO:0006107">
    <property type="term" value="P:oxaloacetate metabolic process"/>
    <property type="evidence" value="ECO:0007669"/>
    <property type="project" value="TreeGrafter"/>
</dbReference>
<dbReference type="Pfam" id="PF03328">
    <property type="entry name" value="HpcH_HpaI"/>
    <property type="match status" value="1"/>
</dbReference>
<comment type="cofactor">
    <cofactor evidence="1">
        <name>Mg(2+)</name>
        <dbReference type="ChEBI" id="CHEBI:18420"/>
    </cofactor>
</comment>
<keyword evidence="3 5" id="KW-0460">Magnesium</keyword>
<dbReference type="InterPro" id="IPR011206">
    <property type="entry name" value="Citrate_lyase_beta/mcl1/mcl2"/>
</dbReference>
<dbReference type="InterPro" id="IPR015813">
    <property type="entry name" value="Pyrv/PenolPyrv_kinase-like_dom"/>
</dbReference>
<gene>
    <name evidence="7" type="ORF">F8O01_05650</name>
</gene>
<proteinExistence type="predicted"/>
<feature type="binding site" evidence="4">
    <location>
        <position position="118"/>
    </location>
    <ligand>
        <name>substrate</name>
    </ligand>
</feature>
<evidence type="ECO:0000256" key="3">
    <source>
        <dbReference type="ARBA" id="ARBA00022842"/>
    </source>
</evidence>
<dbReference type="SUPFAM" id="SSF51621">
    <property type="entry name" value="Phosphoenolpyruvate/pyruvate domain"/>
    <property type="match status" value="1"/>
</dbReference>
<evidence type="ECO:0000313" key="7">
    <source>
        <dbReference type="EMBL" id="KAB1659420.1"/>
    </source>
</evidence>
<keyword evidence="2 5" id="KW-0479">Metal-binding</keyword>